<dbReference type="EMBL" id="BJYV01000007">
    <property type="protein sequence ID" value="GEO21434.1"/>
    <property type="molecule type" value="Genomic_DNA"/>
</dbReference>
<keyword evidence="4" id="KW-1185">Reference proteome</keyword>
<dbReference type="RefSeq" id="WP_020889117.1">
    <property type="nucleotide sequence ID" value="NZ_BJYV01000007.1"/>
</dbReference>
<reference evidence="3 4" key="1">
    <citation type="submission" date="2019-07" db="EMBL/GenBank/DDBJ databases">
        <title>Whole genome shotgun sequence of Cyclobacterium qasimii NBRC 106168.</title>
        <authorList>
            <person name="Hosoyama A."/>
            <person name="Uohara A."/>
            <person name="Ohji S."/>
            <person name="Ichikawa N."/>
        </authorList>
    </citation>
    <scope>NUCLEOTIDE SEQUENCE [LARGE SCALE GENOMIC DNA]</scope>
    <source>
        <strain evidence="3 4">NBRC 106168</strain>
    </source>
</reference>
<keyword evidence="2" id="KW-0472">Membrane</keyword>
<feature type="coiled-coil region" evidence="1">
    <location>
        <begin position="104"/>
        <end position="164"/>
    </location>
</feature>
<name>A0A512CB57_9BACT</name>
<feature type="transmembrane region" description="Helical" evidence="2">
    <location>
        <begin position="217"/>
        <end position="235"/>
    </location>
</feature>
<proteinExistence type="predicted"/>
<evidence type="ECO:0000256" key="2">
    <source>
        <dbReference type="SAM" id="Phobius"/>
    </source>
</evidence>
<protein>
    <submittedName>
        <fullName evidence="3">Uncharacterized protein</fullName>
    </submittedName>
</protein>
<organism evidence="3 4">
    <name type="scientific">Cyclobacterium qasimii</name>
    <dbReference type="NCBI Taxonomy" id="1350429"/>
    <lineage>
        <taxon>Bacteria</taxon>
        <taxon>Pseudomonadati</taxon>
        <taxon>Bacteroidota</taxon>
        <taxon>Cytophagia</taxon>
        <taxon>Cytophagales</taxon>
        <taxon>Cyclobacteriaceae</taxon>
        <taxon>Cyclobacterium</taxon>
    </lineage>
</organism>
<sequence>MENTIEIQKEFEVLVSELNKLKNINQITSTNAENAKRTINEIESFILAVNSFRQGVENDYENKKEDADKVIDSLSLAIKTIIKNTEKHSDEFLKLFDGLSNNFVEETSKTHTKLIKQIEEYSEKLSDINAVNRENIEIFTNTAVEKINERELSLNENINRINNAISLNHKSLNEKIIDIENAVKEKTEIIATKQNEINQKTETEINTNREEIKKSKTIQIIIAVITIGLLLGILLK</sequence>
<gene>
    <name evidence="3" type="ORF">CQA01_19680</name>
</gene>
<keyword evidence="2" id="KW-0812">Transmembrane</keyword>
<evidence type="ECO:0000313" key="4">
    <source>
        <dbReference type="Proteomes" id="UP000321301"/>
    </source>
</evidence>
<evidence type="ECO:0000313" key="3">
    <source>
        <dbReference type="EMBL" id="GEO21434.1"/>
    </source>
</evidence>
<keyword evidence="1" id="KW-0175">Coiled coil</keyword>
<keyword evidence="2" id="KW-1133">Transmembrane helix</keyword>
<dbReference type="AlphaFoldDB" id="A0A512CB57"/>
<evidence type="ECO:0000256" key="1">
    <source>
        <dbReference type="SAM" id="Coils"/>
    </source>
</evidence>
<accession>A0A512CB57</accession>
<comment type="caution">
    <text evidence="3">The sequence shown here is derived from an EMBL/GenBank/DDBJ whole genome shotgun (WGS) entry which is preliminary data.</text>
</comment>
<dbReference type="Proteomes" id="UP000321301">
    <property type="component" value="Unassembled WGS sequence"/>
</dbReference>